<dbReference type="InterPro" id="IPR011008">
    <property type="entry name" value="Dimeric_a/b-barrel"/>
</dbReference>
<accession>A0ABS3FKK3</accession>
<gene>
    <name evidence="2" type="ORF">J0654_17735</name>
</gene>
<dbReference type="Gene3D" id="3.30.70.100">
    <property type="match status" value="1"/>
</dbReference>
<dbReference type="EMBL" id="JAFLNM010000006">
    <property type="protein sequence ID" value="MBO0343501.1"/>
    <property type="molecule type" value="Genomic_DNA"/>
</dbReference>
<dbReference type="SUPFAM" id="SSF54909">
    <property type="entry name" value="Dimeric alpha+beta barrel"/>
    <property type="match status" value="1"/>
</dbReference>
<reference evidence="2 3" key="1">
    <citation type="submission" date="2021-03" db="EMBL/GenBank/DDBJ databases">
        <title>Muricauda lutimaris sp. nov. and Muricauda ruestringensis sp. nov, two marine members of the Flavobacteriaceae isolated from deep sea sediments of Western Pacific.</title>
        <authorList>
            <person name="Zhao S."/>
            <person name="Liu R."/>
        </authorList>
    </citation>
    <scope>NUCLEOTIDE SEQUENCE [LARGE SCALE GENOMIC DNA]</scope>
    <source>
        <strain evidence="2 3">BC31-3-A3</strain>
    </source>
</reference>
<dbReference type="RefSeq" id="WP_207030456.1">
    <property type="nucleotide sequence ID" value="NZ_JAFLNM010000006.1"/>
</dbReference>
<evidence type="ECO:0000313" key="2">
    <source>
        <dbReference type="EMBL" id="MBO0343501.1"/>
    </source>
</evidence>
<organism evidence="2 3">
    <name type="scientific">Flagellimonas profundi</name>
    <dbReference type="NCBI Taxonomy" id="2915620"/>
    <lineage>
        <taxon>Bacteria</taxon>
        <taxon>Pseudomonadati</taxon>
        <taxon>Bacteroidota</taxon>
        <taxon>Flavobacteriia</taxon>
        <taxon>Flavobacteriales</taxon>
        <taxon>Flavobacteriaceae</taxon>
        <taxon>Flagellimonas</taxon>
    </lineage>
</organism>
<feature type="domain" description="DUF1330" evidence="1">
    <location>
        <begin position="8"/>
        <end position="88"/>
    </location>
</feature>
<evidence type="ECO:0000313" key="3">
    <source>
        <dbReference type="Proteomes" id="UP000664807"/>
    </source>
</evidence>
<comment type="caution">
    <text evidence="2">The sequence shown here is derived from an EMBL/GenBank/DDBJ whole genome shotgun (WGS) entry which is preliminary data.</text>
</comment>
<dbReference type="Proteomes" id="UP000664807">
    <property type="component" value="Unassembled WGS sequence"/>
</dbReference>
<evidence type="ECO:0000259" key="1">
    <source>
        <dbReference type="Pfam" id="PF07045"/>
    </source>
</evidence>
<name>A0ABS3FKK3_9FLAO</name>
<protein>
    <submittedName>
        <fullName evidence="2">DUF1330 domain-containing protein</fullName>
    </submittedName>
</protein>
<dbReference type="Pfam" id="PF07045">
    <property type="entry name" value="DUF1330"/>
    <property type="match status" value="1"/>
</dbReference>
<proteinExistence type="predicted"/>
<dbReference type="InterPro" id="IPR010753">
    <property type="entry name" value="DUF1330"/>
</dbReference>
<sequence length="97" mass="11150">MDKVNLTIVATLNPNGKEELSHYLEKVGLLYKKARAKPVNKFKITKPLIGDYKPSLVSIMEFPNINSLNEVFESNDYKQLIPFREKAFSKLEAYISE</sequence>
<keyword evidence="3" id="KW-1185">Reference proteome</keyword>